<dbReference type="PANTHER" id="PTHR43124:SF3">
    <property type="entry name" value="CHLORAMPHENICOL EFFLUX PUMP RV0191"/>
    <property type="match status" value="1"/>
</dbReference>
<feature type="transmembrane region" description="Helical" evidence="6">
    <location>
        <begin position="343"/>
        <end position="366"/>
    </location>
</feature>
<dbReference type="InterPro" id="IPR020846">
    <property type="entry name" value="MFS_dom"/>
</dbReference>
<feature type="transmembrane region" description="Helical" evidence="6">
    <location>
        <begin position="61"/>
        <end position="81"/>
    </location>
</feature>
<dbReference type="EMBL" id="JACHEO010000015">
    <property type="protein sequence ID" value="MBB5348782.1"/>
    <property type="molecule type" value="Genomic_DNA"/>
</dbReference>
<keyword evidence="5 6" id="KW-0472">Membrane</keyword>
<dbReference type="SUPFAM" id="SSF103473">
    <property type="entry name" value="MFS general substrate transporter"/>
    <property type="match status" value="1"/>
</dbReference>
<evidence type="ECO:0000256" key="3">
    <source>
        <dbReference type="ARBA" id="ARBA00022692"/>
    </source>
</evidence>
<evidence type="ECO:0000256" key="1">
    <source>
        <dbReference type="ARBA" id="ARBA00004651"/>
    </source>
</evidence>
<evidence type="ECO:0000259" key="7">
    <source>
        <dbReference type="PROSITE" id="PS50850"/>
    </source>
</evidence>
<feature type="transmembrane region" description="Helical" evidence="6">
    <location>
        <begin position="220"/>
        <end position="241"/>
    </location>
</feature>
<keyword evidence="9" id="KW-1185">Reference proteome</keyword>
<feature type="transmembrane region" description="Helical" evidence="6">
    <location>
        <begin position="111"/>
        <end position="131"/>
    </location>
</feature>
<dbReference type="GO" id="GO:0005886">
    <property type="term" value="C:plasma membrane"/>
    <property type="evidence" value="ECO:0007669"/>
    <property type="project" value="UniProtKB-SubCell"/>
</dbReference>
<name>A0A840USL4_9BACT</name>
<dbReference type="AlphaFoldDB" id="A0A840USL4"/>
<dbReference type="InterPro" id="IPR011701">
    <property type="entry name" value="MFS"/>
</dbReference>
<feature type="transmembrane region" description="Helical" evidence="6">
    <location>
        <begin position="177"/>
        <end position="194"/>
    </location>
</feature>
<feature type="transmembrane region" description="Helical" evidence="6">
    <location>
        <begin position="285"/>
        <end position="303"/>
    </location>
</feature>
<dbReference type="Gene3D" id="1.20.1250.20">
    <property type="entry name" value="MFS general substrate transporter like domains"/>
    <property type="match status" value="2"/>
</dbReference>
<dbReference type="Proteomes" id="UP000539642">
    <property type="component" value="Unassembled WGS sequence"/>
</dbReference>
<dbReference type="GO" id="GO:0022857">
    <property type="term" value="F:transmembrane transporter activity"/>
    <property type="evidence" value="ECO:0007669"/>
    <property type="project" value="InterPro"/>
</dbReference>
<protein>
    <submittedName>
        <fullName evidence="8">NNP family nitrate/nitrite transporter-like MFS transporter</fullName>
    </submittedName>
</protein>
<dbReference type="PROSITE" id="PS50850">
    <property type="entry name" value="MFS"/>
    <property type="match status" value="1"/>
</dbReference>
<dbReference type="PANTHER" id="PTHR43124">
    <property type="entry name" value="PURINE EFFLUX PUMP PBUE"/>
    <property type="match status" value="1"/>
</dbReference>
<feature type="domain" description="Major facilitator superfamily (MFS) profile" evidence="7">
    <location>
        <begin position="22"/>
        <end position="402"/>
    </location>
</feature>
<evidence type="ECO:0000256" key="2">
    <source>
        <dbReference type="ARBA" id="ARBA00022475"/>
    </source>
</evidence>
<sequence>MTIGTQATENGGYLPFRRVLPQILFLSSLFLLNFLSRIIFSPLLPQIERELGFGHTVSGSFFLWISAGYFPSVLFSGFVSARITFKRTIVLSTLAAGSALVILSHCETMNGIRAALFGLGLASGLYLPAALSTITRMVAPSFWGRGIAVHELAPNIGFIIAPLICGVMVEWSTWRHGLEVIGFCLIVMAVLYGLKGRGGKDRGVPLDPAVFRVFLAMPQFWLMILLFSLAICSTMGVYAMLPLLLVTGQGIDADSANRLLSLSRFCTIIMPLPAGWLGDRYGNRQMMVAALLLAGLLTIPIGLLSGVPLLAAVFLQPMVAVCFFPSAFAVLSTLGGRKLGAAAVSLCIPMAFLIGGGVMPTLIGGIGDRFNLGAGFVFAGLAMTTAAVLAAIILRLEVARTMECKEPTNREDTGA</sequence>
<comment type="caution">
    <text evidence="8">The sequence shown here is derived from an EMBL/GenBank/DDBJ whole genome shotgun (WGS) entry which is preliminary data.</text>
</comment>
<evidence type="ECO:0000256" key="6">
    <source>
        <dbReference type="SAM" id="Phobius"/>
    </source>
</evidence>
<keyword evidence="2" id="KW-1003">Cell membrane</keyword>
<dbReference type="InterPro" id="IPR050189">
    <property type="entry name" value="MFS_Efflux_Transporters"/>
</dbReference>
<proteinExistence type="predicted"/>
<organism evidence="8 9">
    <name type="scientific">Desulfoprunum benzoelyticum</name>
    <dbReference type="NCBI Taxonomy" id="1506996"/>
    <lineage>
        <taxon>Bacteria</taxon>
        <taxon>Pseudomonadati</taxon>
        <taxon>Thermodesulfobacteriota</taxon>
        <taxon>Desulfobulbia</taxon>
        <taxon>Desulfobulbales</taxon>
        <taxon>Desulfobulbaceae</taxon>
        <taxon>Desulfoprunum</taxon>
    </lineage>
</organism>
<feature type="transmembrane region" description="Helical" evidence="6">
    <location>
        <begin position="23"/>
        <end position="41"/>
    </location>
</feature>
<evidence type="ECO:0000256" key="5">
    <source>
        <dbReference type="ARBA" id="ARBA00023136"/>
    </source>
</evidence>
<feature type="transmembrane region" description="Helical" evidence="6">
    <location>
        <begin position="309"/>
        <end position="331"/>
    </location>
</feature>
<feature type="transmembrane region" description="Helical" evidence="6">
    <location>
        <begin position="372"/>
        <end position="394"/>
    </location>
</feature>
<reference evidence="8 9" key="1">
    <citation type="submission" date="2020-08" db="EMBL/GenBank/DDBJ databases">
        <title>Genomic Encyclopedia of Type Strains, Phase IV (KMG-IV): sequencing the most valuable type-strain genomes for metagenomic binning, comparative biology and taxonomic classification.</title>
        <authorList>
            <person name="Goeker M."/>
        </authorList>
    </citation>
    <scope>NUCLEOTIDE SEQUENCE [LARGE SCALE GENOMIC DNA]</scope>
    <source>
        <strain evidence="8 9">DSM 28570</strain>
    </source>
</reference>
<keyword evidence="4 6" id="KW-1133">Transmembrane helix</keyword>
<evidence type="ECO:0000313" key="9">
    <source>
        <dbReference type="Proteomes" id="UP000539642"/>
    </source>
</evidence>
<dbReference type="InterPro" id="IPR036259">
    <property type="entry name" value="MFS_trans_sf"/>
</dbReference>
<evidence type="ECO:0000313" key="8">
    <source>
        <dbReference type="EMBL" id="MBB5348782.1"/>
    </source>
</evidence>
<dbReference type="RefSeq" id="WP_183351608.1">
    <property type="nucleotide sequence ID" value="NZ_JACHEO010000015.1"/>
</dbReference>
<evidence type="ECO:0000256" key="4">
    <source>
        <dbReference type="ARBA" id="ARBA00022989"/>
    </source>
</evidence>
<accession>A0A840USL4</accession>
<feature type="transmembrane region" description="Helical" evidence="6">
    <location>
        <begin position="152"/>
        <end position="171"/>
    </location>
</feature>
<dbReference type="Pfam" id="PF07690">
    <property type="entry name" value="MFS_1"/>
    <property type="match status" value="1"/>
</dbReference>
<comment type="subcellular location">
    <subcellularLocation>
        <location evidence="1">Cell membrane</location>
        <topology evidence="1">Multi-pass membrane protein</topology>
    </subcellularLocation>
</comment>
<gene>
    <name evidence="8" type="ORF">HNQ81_002522</name>
</gene>
<keyword evidence="3 6" id="KW-0812">Transmembrane</keyword>